<feature type="compositionally biased region" description="Basic and acidic residues" evidence="5">
    <location>
        <begin position="375"/>
        <end position="388"/>
    </location>
</feature>
<dbReference type="OrthoDB" id="5348404at2759"/>
<feature type="transmembrane region" description="Helical" evidence="6">
    <location>
        <begin position="133"/>
        <end position="152"/>
    </location>
</feature>
<dbReference type="GO" id="GO:0022857">
    <property type="term" value="F:transmembrane transporter activity"/>
    <property type="evidence" value="ECO:0000318"/>
    <property type="project" value="GO_Central"/>
</dbReference>
<dbReference type="STRING" id="29655.A0A0K9NTY9"/>
<comment type="subcellular location">
    <subcellularLocation>
        <location evidence="1">Membrane</location>
        <topology evidence="1">Multi-pass membrane protein</topology>
    </subcellularLocation>
</comment>
<gene>
    <name evidence="7" type="ORF">ZOSMA_5G00990</name>
</gene>
<dbReference type="OMA" id="IIKPIMA"/>
<dbReference type="PANTHER" id="PTHR23423">
    <property type="entry name" value="ORGANIC SOLUTE TRANSPORTER-RELATED"/>
    <property type="match status" value="1"/>
</dbReference>
<dbReference type="EMBL" id="LFYR01001623">
    <property type="protein sequence ID" value="KMZ60234.1"/>
    <property type="molecule type" value="Genomic_DNA"/>
</dbReference>
<evidence type="ECO:0000256" key="5">
    <source>
        <dbReference type="SAM" id="MobiDB-lite"/>
    </source>
</evidence>
<evidence type="ECO:0008006" key="9">
    <source>
        <dbReference type="Google" id="ProtNLM"/>
    </source>
</evidence>
<feature type="transmembrane region" description="Helical" evidence="6">
    <location>
        <begin position="212"/>
        <end position="231"/>
    </location>
</feature>
<evidence type="ECO:0000256" key="6">
    <source>
        <dbReference type="SAM" id="Phobius"/>
    </source>
</evidence>
<evidence type="ECO:0000313" key="7">
    <source>
        <dbReference type="EMBL" id="KMZ60234.1"/>
    </source>
</evidence>
<dbReference type="Pfam" id="PF03619">
    <property type="entry name" value="Solute_trans_a"/>
    <property type="match status" value="1"/>
</dbReference>
<feature type="transmembrane region" description="Helical" evidence="6">
    <location>
        <begin position="40"/>
        <end position="59"/>
    </location>
</feature>
<dbReference type="GO" id="GO:0016020">
    <property type="term" value="C:membrane"/>
    <property type="evidence" value="ECO:0000318"/>
    <property type="project" value="GO_Central"/>
</dbReference>
<feature type="compositionally biased region" description="Low complexity" evidence="5">
    <location>
        <begin position="360"/>
        <end position="374"/>
    </location>
</feature>
<proteinExistence type="predicted"/>
<dbReference type="SMART" id="SM01417">
    <property type="entry name" value="Solute_trans_a"/>
    <property type="match status" value="1"/>
</dbReference>
<accession>A0A0K9NTY9</accession>
<feature type="transmembrane region" description="Helical" evidence="6">
    <location>
        <begin position="6"/>
        <end position="26"/>
    </location>
</feature>
<feature type="transmembrane region" description="Helical" evidence="6">
    <location>
        <begin position="167"/>
        <end position="191"/>
    </location>
</feature>
<keyword evidence="3 6" id="KW-1133">Transmembrane helix</keyword>
<evidence type="ECO:0000313" key="8">
    <source>
        <dbReference type="Proteomes" id="UP000036987"/>
    </source>
</evidence>
<dbReference type="AlphaFoldDB" id="A0A0K9NTY9"/>
<keyword evidence="4 6" id="KW-0472">Membrane</keyword>
<reference evidence="8" key="1">
    <citation type="journal article" date="2016" name="Nature">
        <title>The genome of the seagrass Zostera marina reveals angiosperm adaptation to the sea.</title>
        <authorList>
            <person name="Olsen J.L."/>
            <person name="Rouze P."/>
            <person name="Verhelst B."/>
            <person name="Lin Y.-C."/>
            <person name="Bayer T."/>
            <person name="Collen J."/>
            <person name="Dattolo E."/>
            <person name="De Paoli E."/>
            <person name="Dittami S."/>
            <person name="Maumus F."/>
            <person name="Michel G."/>
            <person name="Kersting A."/>
            <person name="Lauritano C."/>
            <person name="Lohaus R."/>
            <person name="Toepel M."/>
            <person name="Tonon T."/>
            <person name="Vanneste K."/>
            <person name="Amirebrahimi M."/>
            <person name="Brakel J."/>
            <person name="Bostroem C."/>
            <person name="Chovatia M."/>
            <person name="Grimwood J."/>
            <person name="Jenkins J.W."/>
            <person name="Jueterbock A."/>
            <person name="Mraz A."/>
            <person name="Stam W.T."/>
            <person name="Tice H."/>
            <person name="Bornberg-Bauer E."/>
            <person name="Green P.J."/>
            <person name="Pearson G.A."/>
            <person name="Procaccini G."/>
            <person name="Duarte C.M."/>
            <person name="Schmutz J."/>
            <person name="Reusch T.B.H."/>
            <person name="Van de Peer Y."/>
        </authorList>
    </citation>
    <scope>NUCLEOTIDE SEQUENCE [LARGE SCALE GENOMIC DNA]</scope>
    <source>
        <strain evidence="8">cv. Finnish</strain>
    </source>
</reference>
<organism evidence="7 8">
    <name type="scientific">Zostera marina</name>
    <name type="common">Eelgrass</name>
    <dbReference type="NCBI Taxonomy" id="29655"/>
    <lineage>
        <taxon>Eukaryota</taxon>
        <taxon>Viridiplantae</taxon>
        <taxon>Streptophyta</taxon>
        <taxon>Embryophyta</taxon>
        <taxon>Tracheophyta</taxon>
        <taxon>Spermatophyta</taxon>
        <taxon>Magnoliopsida</taxon>
        <taxon>Liliopsida</taxon>
        <taxon>Zosteraceae</taxon>
        <taxon>Zostera</taxon>
    </lineage>
</organism>
<evidence type="ECO:0000256" key="3">
    <source>
        <dbReference type="ARBA" id="ARBA00022989"/>
    </source>
</evidence>
<evidence type="ECO:0000256" key="1">
    <source>
        <dbReference type="ARBA" id="ARBA00004141"/>
    </source>
</evidence>
<keyword evidence="2 6" id="KW-0812">Transmembrane</keyword>
<protein>
    <recommendedName>
        <fullName evidence="9">Transmembrane protein 184A</fullName>
    </recommendedName>
</protein>
<evidence type="ECO:0000256" key="4">
    <source>
        <dbReference type="ARBA" id="ARBA00023136"/>
    </source>
</evidence>
<comment type="caution">
    <text evidence="7">The sequence shown here is derived from an EMBL/GenBank/DDBJ whole genome shotgun (WGS) entry which is preliminary data.</text>
</comment>
<dbReference type="Proteomes" id="UP000036987">
    <property type="component" value="Unassembled WGS sequence"/>
</dbReference>
<feature type="transmembrane region" description="Helical" evidence="6">
    <location>
        <begin position="243"/>
        <end position="261"/>
    </location>
</feature>
<name>A0A0K9NTY9_ZOSMR</name>
<sequence>MAPVYYILLAFPCVVAAIVLAVRQIYKHLLNYTEPTYQRYIVRIIFMVPVFATMSYLSLVFSKSSIYFDSIREMYEAWVIYNFLSLCLAWVGGPGSVVLSLTGRYLKPSWCLMTCCFPPINLDGRFIRMCKQWTLQFVILKPILVVITFVFYSRGKYKDGNFSPNQTYLYITIIYTISYSMALYALALFYMACKDLLRPFNPVPKFILIKSVVFLTYWQGVLVFLVAKSGFIKNTDDAADFQNFILCVEMLLAAIGHLYAFPYQEYAGANVSASRNLPGSLAHAVMFNDFYHDTVHQFAPTYHDYVLYDNNDSSDEGCTTYRSRTFVPTGYEMDAVRKNKHIVGLSLGLDNQKIDGIQLSSISSSRSTSPSKPSTAEHEKTDMMKDNTKSSSMIDVMVLDMSSYPINVPAVDDSVEKQADRTTDI</sequence>
<feature type="region of interest" description="Disordered" evidence="5">
    <location>
        <begin position="360"/>
        <end position="388"/>
    </location>
</feature>
<evidence type="ECO:0000256" key="2">
    <source>
        <dbReference type="ARBA" id="ARBA00022692"/>
    </source>
</evidence>
<feature type="transmembrane region" description="Helical" evidence="6">
    <location>
        <begin position="79"/>
        <end position="101"/>
    </location>
</feature>
<dbReference type="InterPro" id="IPR005178">
    <property type="entry name" value="Ostalpha/TMEM184C"/>
</dbReference>
<keyword evidence="8" id="KW-1185">Reference proteome</keyword>